<dbReference type="InParanoid" id="A8N6V4"/>
<comment type="caution">
    <text evidence="1">The sequence shown here is derived from an EMBL/GenBank/DDBJ whole genome shotgun (WGS) entry which is preliminary data.</text>
</comment>
<name>A8N6V4_COPC7</name>
<evidence type="ECO:0000313" key="2">
    <source>
        <dbReference type="Proteomes" id="UP000001861"/>
    </source>
</evidence>
<dbReference type="RefSeq" id="XP_001830560.2">
    <property type="nucleotide sequence ID" value="XM_001830508.2"/>
</dbReference>
<keyword evidence="2" id="KW-1185">Reference proteome</keyword>
<dbReference type="KEGG" id="cci:CC1G_06826"/>
<dbReference type="EMBL" id="AACS02000003">
    <property type="protein sequence ID" value="EAU91191.2"/>
    <property type="molecule type" value="Genomic_DNA"/>
</dbReference>
<dbReference type="GeneID" id="6007005"/>
<dbReference type="HOGENOM" id="CLU_1660660_0_0_1"/>
<protein>
    <submittedName>
        <fullName evidence="1">Uncharacterized protein</fullName>
    </submittedName>
</protein>
<proteinExistence type="predicted"/>
<evidence type="ECO:0000313" key="1">
    <source>
        <dbReference type="EMBL" id="EAU91191.2"/>
    </source>
</evidence>
<organism evidence="1 2">
    <name type="scientific">Coprinopsis cinerea (strain Okayama-7 / 130 / ATCC MYA-4618 / FGSC 9003)</name>
    <name type="common">Inky cap fungus</name>
    <name type="synonym">Hormographiella aspergillata</name>
    <dbReference type="NCBI Taxonomy" id="240176"/>
    <lineage>
        <taxon>Eukaryota</taxon>
        <taxon>Fungi</taxon>
        <taxon>Dikarya</taxon>
        <taxon>Basidiomycota</taxon>
        <taxon>Agaricomycotina</taxon>
        <taxon>Agaricomycetes</taxon>
        <taxon>Agaricomycetidae</taxon>
        <taxon>Agaricales</taxon>
        <taxon>Agaricineae</taxon>
        <taxon>Psathyrellaceae</taxon>
        <taxon>Coprinopsis</taxon>
    </lineage>
</organism>
<reference evidence="1 2" key="1">
    <citation type="journal article" date="2010" name="Proc. Natl. Acad. Sci. U.S.A.">
        <title>Insights into evolution of multicellular fungi from the assembled chromosomes of the mushroom Coprinopsis cinerea (Coprinus cinereus).</title>
        <authorList>
            <person name="Stajich J.E."/>
            <person name="Wilke S.K."/>
            <person name="Ahren D."/>
            <person name="Au C.H."/>
            <person name="Birren B.W."/>
            <person name="Borodovsky M."/>
            <person name="Burns C."/>
            <person name="Canback B."/>
            <person name="Casselton L.A."/>
            <person name="Cheng C.K."/>
            <person name="Deng J."/>
            <person name="Dietrich F.S."/>
            <person name="Fargo D.C."/>
            <person name="Farman M.L."/>
            <person name="Gathman A.C."/>
            <person name="Goldberg J."/>
            <person name="Guigo R."/>
            <person name="Hoegger P.J."/>
            <person name="Hooker J.B."/>
            <person name="Huggins A."/>
            <person name="James T.Y."/>
            <person name="Kamada T."/>
            <person name="Kilaru S."/>
            <person name="Kodira C."/>
            <person name="Kues U."/>
            <person name="Kupfer D."/>
            <person name="Kwan H.S."/>
            <person name="Lomsadze A."/>
            <person name="Li W."/>
            <person name="Lilly W.W."/>
            <person name="Ma L.J."/>
            <person name="Mackey A.J."/>
            <person name="Manning G."/>
            <person name="Martin F."/>
            <person name="Muraguchi H."/>
            <person name="Natvig D.O."/>
            <person name="Palmerini H."/>
            <person name="Ramesh M.A."/>
            <person name="Rehmeyer C.J."/>
            <person name="Roe B.A."/>
            <person name="Shenoy N."/>
            <person name="Stanke M."/>
            <person name="Ter-Hovhannisyan V."/>
            <person name="Tunlid A."/>
            <person name="Velagapudi R."/>
            <person name="Vision T.J."/>
            <person name="Zeng Q."/>
            <person name="Zolan M.E."/>
            <person name="Pukkila P.J."/>
        </authorList>
    </citation>
    <scope>NUCLEOTIDE SEQUENCE [LARGE SCALE GENOMIC DNA]</scope>
    <source>
        <strain evidence="2">Okayama-7 / 130 / ATCC MYA-4618 / FGSC 9003</strain>
    </source>
</reference>
<accession>A8N6V4</accession>
<sequence length="159" mass="17301">MQVCQILQDVPPPESNGSEFVSIPARQVRGSLSDTAMDSGNVVVDIFMDVIMKVSKRWKRGGPHIVILTFGSYSLDTGYPTDPVFTSMDANQAVTLNSAFCGKAEPLAPFLLPDLSRATLVVHGTRQRHLCGGPKSATEFQFQNVIGWGSSEQHPEHEA</sequence>
<dbReference type="Proteomes" id="UP000001861">
    <property type="component" value="Unassembled WGS sequence"/>
</dbReference>
<dbReference type="AlphaFoldDB" id="A8N6V4"/>
<gene>
    <name evidence="1" type="ORF">CC1G_06826</name>
</gene>
<dbReference type="VEuPathDB" id="FungiDB:CC1G_06826"/>